<name>A0A0P6X0T7_9CHLR</name>
<keyword evidence="3" id="KW-1185">Reference proteome</keyword>
<feature type="transmembrane region" description="Helical" evidence="1">
    <location>
        <begin position="7"/>
        <end position="25"/>
    </location>
</feature>
<comment type="caution">
    <text evidence="2">The sequence shown here is derived from an EMBL/GenBank/DDBJ whole genome shotgun (WGS) entry which is preliminary data.</text>
</comment>
<accession>A0A0P6X0T7</accession>
<dbReference type="EMBL" id="LGCK01000007">
    <property type="protein sequence ID" value="KPL72881.1"/>
    <property type="molecule type" value="Genomic_DNA"/>
</dbReference>
<organism evidence="2 3">
    <name type="scientific">Leptolinea tardivitalis</name>
    <dbReference type="NCBI Taxonomy" id="229920"/>
    <lineage>
        <taxon>Bacteria</taxon>
        <taxon>Bacillati</taxon>
        <taxon>Chloroflexota</taxon>
        <taxon>Anaerolineae</taxon>
        <taxon>Anaerolineales</taxon>
        <taxon>Anaerolineaceae</taxon>
        <taxon>Leptolinea</taxon>
    </lineage>
</organism>
<evidence type="ECO:0000313" key="2">
    <source>
        <dbReference type="EMBL" id="KPL72881.1"/>
    </source>
</evidence>
<protein>
    <submittedName>
        <fullName evidence="2">Uncharacterized protein</fullName>
    </submittedName>
</protein>
<evidence type="ECO:0000256" key="1">
    <source>
        <dbReference type="SAM" id="Phobius"/>
    </source>
</evidence>
<keyword evidence="1" id="KW-0472">Membrane</keyword>
<keyword evidence="1" id="KW-1133">Transmembrane helix</keyword>
<dbReference type="STRING" id="229920.ADM99_07480"/>
<keyword evidence="1" id="KW-0812">Transmembrane</keyword>
<gene>
    <name evidence="2" type="ORF">ADM99_07480</name>
</gene>
<feature type="transmembrane region" description="Helical" evidence="1">
    <location>
        <begin position="45"/>
        <end position="64"/>
    </location>
</feature>
<evidence type="ECO:0000313" key="3">
    <source>
        <dbReference type="Proteomes" id="UP000050430"/>
    </source>
</evidence>
<reference evidence="2 3" key="1">
    <citation type="submission" date="2015-07" db="EMBL/GenBank/DDBJ databases">
        <title>Genome sequence of Leptolinea tardivitalis DSM 16556.</title>
        <authorList>
            <person name="Hemp J."/>
            <person name="Ward L.M."/>
            <person name="Pace L.A."/>
            <person name="Fischer W.W."/>
        </authorList>
    </citation>
    <scope>NUCLEOTIDE SEQUENCE [LARGE SCALE GENOMIC DNA]</scope>
    <source>
        <strain evidence="2 3">YMTK-2</strain>
    </source>
</reference>
<dbReference type="RefSeq" id="WP_062420996.1">
    <property type="nucleotide sequence ID" value="NZ_BBYA01000008.1"/>
</dbReference>
<dbReference type="AlphaFoldDB" id="A0A0P6X0T7"/>
<dbReference type="Proteomes" id="UP000050430">
    <property type="component" value="Unassembled WGS sequence"/>
</dbReference>
<sequence length="95" mass="10381">MKIAYRVILVTSVLPSMLIFVKAGGTPPVETTPVPSTTLMNVTGGFPWALILIFLAAGFIITAIKKNNPNHVMVNTCVPLINEKKETIEQDKEDE</sequence>
<proteinExistence type="predicted"/>